<proteinExistence type="predicted"/>
<reference evidence="1 2" key="1">
    <citation type="submission" date="2020-04" db="EMBL/GenBank/DDBJ databases">
        <title>Perkinsus olseni comparative genomics.</title>
        <authorList>
            <person name="Bogema D.R."/>
        </authorList>
    </citation>
    <scope>NUCLEOTIDE SEQUENCE [LARGE SCALE GENOMIC DNA]</scope>
    <source>
        <strain evidence="1">ATCC PRA-205</strain>
    </source>
</reference>
<comment type="caution">
    <text evidence="1">The sequence shown here is derived from an EMBL/GenBank/DDBJ whole genome shotgun (WGS) entry which is preliminary data.</text>
</comment>
<organism evidence="1 2">
    <name type="scientific">Perkinsus olseni</name>
    <name type="common">Perkinsus atlanticus</name>
    <dbReference type="NCBI Taxonomy" id="32597"/>
    <lineage>
        <taxon>Eukaryota</taxon>
        <taxon>Sar</taxon>
        <taxon>Alveolata</taxon>
        <taxon>Perkinsozoa</taxon>
        <taxon>Perkinsea</taxon>
        <taxon>Perkinsida</taxon>
        <taxon>Perkinsidae</taxon>
        <taxon>Perkinsus</taxon>
    </lineage>
</organism>
<protein>
    <recommendedName>
        <fullName evidence="3">Phytase-like domain-containing protein</fullName>
    </recommendedName>
</protein>
<evidence type="ECO:0008006" key="3">
    <source>
        <dbReference type="Google" id="ProtNLM"/>
    </source>
</evidence>
<gene>
    <name evidence="1" type="ORF">FOZ62_025177</name>
</gene>
<dbReference type="EMBL" id="JABANM010035436">
    <property type="protein sequence ID" value="KAF4698021.1"/>
    <property type="molecule type" value="Genomic_DNA"/>
</dbReference>
<name>A0A7J6PR15_PEROL</name>
<accession>A0A7J6PR15</accession>
<dbReference type="AlphaFoldDB" id="A0A7J6PR15"/>
<evidence type="ECO:0000313" key="2">
    <source>
        <dbReference type="Proteomes" id="UP000574390"/>
    </source>
</evidence>
<dbReference type="Proteomes" id="UP000574390">
    <property type="component" value="Unassembled WGS sequence"/>
</dbReference>
<sequence length="209" mass="22859">DPRGLTIDGAYPGEGRGDLFVSFETGRRLLKFPVGVGSPTSAEVDISVLLEECENGPEAINKMRPNRLLPGYLLMICDEPTTSDPNVYPGYAYDGDIPTRFTVESDGGFFPADMAGLSNGDVMILFRGPSSTMRIGFVTARDLSLAMRRDETVVPQIILEAAESDGFNIGRQSGLAIREDPDNRVFVYTTSESRPRGRPSLLTVFEWIA</sequence>
<feature type="non-terminal residue" evidence="1">
    <location>
        <position position="209"/>
    </location>
</feature>
<evidence type="ECO:0000313" key="1">
    <source>
        <dbReference type="EMBL" id="KAF4698021.1"/>
    </source>
</evidence>